<dbReference type="InterPro" id="IPR005149">
    <property type="entry name" value="Tscrpt_reg_PadR_N"/>
</dbReference>
<proteinExistence type="predicted"/>
<name>A0A967B1X8_9MICO</name>
<protein>
    <submittedName>
        <fullName evidence="2">Helix-turn-helix transcriptional regulator</fullName>
    </submittedName>
</protein>
<dbReference type="Gene3D" id="1.10.10.10">
    <property type="entry name" value="Winged helix-like DNA-binding domain superfamily/Winged helix DNA-binding domain"/>
    <property type="match status" value="1"/>
</dbReference>
<dbReference type="SUPFAM" id="SSF46785">
    <property type="entry name" value="Winged helix' DNA-binding domain"/>
    <property type="match status" value="1"/>
</dbReference>
<reference evidence="2" key="1">
    <citation type="submission" date="2020-03" db="EMBL/GenBank/DDBJ databases">
        <title>Draft sequencing of Calidifontibacter sp. DB0510.</title>
        <authorList>
            <person name="Kim D.-U."/>
        </authorList>
    </citation>
    <scope>NUCLEOTIDE SEQUENCE</scope>
    <source>
        <strain evidence="2">DB0510</strain>
    </source>
</reference>
<evidence type="ECO:0000259" key="1">
    <source>
        <dbReference type="Pfam" id="PF03551"/>
    </source>
</evidence>
<organism evidence="2 3">
    <name type="scientific">Metallococcus carri</name>
    <dbReference type="NCBI Taxonomy" id="1656884"/>
    <lineage>
        <taxon>Bacteria</taxon>
        <taxon>Bacillati</taxon>
        <taxon>Actinomycetota</taxon>
        <taxon>Actinomycetes</taxon>
        <taxon>Micrococcales</taxon>
        <taxon>Dermacoccaceae</taxon>
        <taxon>Metallococcus</taxon>
    </lineage>
</organism>
<dbReference type="RefSeq" id="WP_166198510.1">
    <property type="nucleotide sequence ID" value="NZ_JAAOIV010000014.1"/>
</dbReference>
<dbReference type="AlphaFoldDB" id="A0A967B1X8"/>
<sequence>MRDTILALLAEGPHNGYQIIAAIKDRTDGLWAPSAGSVYPALGLLEDEGLIAPTQVDGKKAFELTDTGREHVAERGEELKEPWTRVVSPNEGLSDARQQLGQLAMALHQVAAAGTPEQLTQVQQILDDARKAIYRVLAE</sequence>
<comment type="caution">
    <text evidence="2">The sequence shown here is derived from an EMBL/GenBank/DDBJ whole genome shotgun (WGS) entry which is preliminary data.</text>
</comment>
<dbReference type="InterPro" id="IPR036388">
    <property type="entry name" value="WH-like_DNA-bd_sf"/>
</dbReference>
<gene>
    <name evidence="2" type="ORF">G9U51_16240</name>
</gene>
<accession>A0A967B1X8</accession>
<dbReference type="Proteomes" id="UP000744769">
    <property type="component" value="Unassembled WGS sequence"/>
</dbReference>
<dbReference type="PANTHER" id="PTHR43252">
    <property type="entry name" value="TRANSCRIPTIONAL REGULATOR YQJI"/>
    <property type="match status" value="1"/>
</dbReference>
<keyword evidence="3" id="KW-1185">Reference proteome</keyword>
<dbReference type="InterPro" id="IPR036390">
    <property type="entry name" value="WH_DNA-bd_sf"/>
</dbReference>
<feature type="domain" description="Transcription regulator PadR N-terminal" evidence="1">
    <location>
        <begin position="5"/>
        <end position="73"/>
    </location>
</feature>
<evidence type="ECO:0000313" key="3">
    <source>
        <dbReference type="Proteomes" id="UP000744769"/>
    </source>
</evidence>
<evidence type="ECO:0000313" key="2">
    <source>
        <dbReference type="EMBL" id="NHN57321.1"/>
    </source>
</evidence>
<dbReference type="EMBL" id="JAAOIV010000014">
    <property type="protein sequence ID" value="NHN57321.1"/>
    <property type="molecule type" value="Genomic_DNA"/>
</dbReference>
<dbReference type="Pfam" id="PF03551">
    <property type="entry name" value="PadR"/>
    <property type="match status" value="1"/>
</dbReference>
<dbReference type="PANTHER" id="PTHR43252:SF2">
    <property type="entry name" value="TRANSCRIPTION REGULATOR, PADR-LIKE FAMILY"/>
    <property type="match status" value="1"/>
</dbReference>